<gene>
    <name evidence="3" type="ORF">A3D77_00030</name>
</gene>
<feature type="transmembrane region" description="Helical" evidence="1">
    <location>
        <begin position="312"/>
        <end position="340"/>
    </location>
</feature>
<keyword evidence="1" id="KW-1133">Transmembrane helix</keyword>
<dbReference type="Gene3D" id="2.60.120.1060">
    <property type="entry name" value="NPCBM/NEW2 domain"/>
    <property type="match status" value="1"/>
</dbReference>
<feature type="transmembrane region" description="Helical" evidence="1">
    <location>
        <begin position="187"/>
        <end position="208"/>
    </location>
</feature>
<feature type="transmembrane region" description="Helical" evidence="1">
    <location>
        <begin position="347"/>
        <end position="364"/>
    </location>
</feature>
<feature type="transmembrane region" description="Helical" evidence="1">
    <location>
        <begin position="252"/>
        <end position="272"/>
    </location>
</feature>
<dbReference type="STRING" id="1798382.A3D77_00030"/>
<feature type="transmembrane region" description="Helical" evidence="1">
    <location>
        <begin position="91"/>
        <end position="111"/>
    </location>
</feature>
<dbReference type="SMART" id="SM00776">
    <property type="entry name" value="NPCBM"/>
    <property type="match status" value="1"/>
</dbReference>
<dbReference type="InterPro" id="IPR038637">
    <property type="entry name" value="NPCBM_sf"/>
</dbReference>
<proteinExistence type="predicted"/>
<dbReference type="InterPro" id="IPR013222">
    <property type="entry name" value="Glyco_hyd_98_carb-bd"/>
</dbReference>
<feature type="transmembrane region" description="Helical" evidence="1">
    <location>
        <begin position="51"/>
        <end position="71"/>
    </location>
</feature>
<protein>
    <recommendedName>
        <fullName evidence="2">Glycosyl hydrolase family 98 putative carbohydrate-binding module domain-containing protein</fullName>
    </recommendedName>
</protein>
<name>A0A1F5ZXW2_9BACT</name>
<dbReference type="SUPFAM" id="SSF49785">
    <property type="entry name" value="Galactose-binding domain-like"/>
    <property type="match status" value="1"/>
</dbReference>
<accession>A0A1F5ZXW2</accession>
<keyword evidence="1" id="KW-0472">Membrane</keyword>
<dbReference type="Proteomes" id="UP000176923">
    <property type="component" value="Unassembled WGS sequence"/>
</dbReference>
<feature type="transmembrane region" description="Helical" evidence="1">
    <location>
        <begin position="461"/>
        <end position="484"/>
    </location>
</feature>
<evidence type="ECO:0000313" key="3">
    <source>
        <dbReference type="EMBL" id="OGG17203.1"/>
    </source>
</evidence>
<organism evidence="3 4">
    <name type="scientific">Candidatus Gottesmanbacteria bacterium RIFCSPHIGHO2_02_FULL_39_11</name>
    <dbReference type="NCBI Taxonomy" id="1798382"/>
    <lineage>
        <taxon>Bacteria</taxon>
        <taxon>Candidatus Gottesmaniibacteriota</taxon>
    </lineage>
</organism>
<feature type="domain" description="Glycosyl hydrolase family 98 putative carbohydrate-binding module" evidence="2">
    <location>
        <begin position="483"/>
        <end position="630"/>
    </location>
</feature>
<feature type="transmembrane region" description="Helical" evidence="1">
    <location>
        <begin position="161"/>
        <end position="181"/>
    </location>
</feature>
<keyword evidence="1" id="KW-0812">Transmembrane</keyword>
<evidence type="ECO:0000259" key="2">
    <source>
        <dbReference type="SMART" id="SM00776"/>
    </source>
</evidence>
<dbReference type="Pfam" id="PF08305">
    <property type="entry name" value="NPCBM"/>
    <property type="match status" value="1"/>
</dbReference>
<feature type="transmembrane region" description="Helical" evidence="1">
    <location>
        <begin position="433"/>
        <end position="454"/>
    </location>
</feature>
<feature type="transmembrane region" description="Helical" evidence="1">
    <location>
        <begin position="215"/>
        <end position="240"/>
    </location>
</feature>
<comment type="caution">
    <text evidence="3">The sequence shown here is derived from an EMBL/GenBank/DDBJ whole genome shotgun (WGS) entry which is preliminary data.</text>
</comment>
<feature type="transmembrane region" description="Helical" evidence="1">
    <location>
        <begin position="392"/>
        <end position="413"/>
    </location>
</feature>
<sequence length="630" mass="71701">MPFFIILLIGLVIRLVLVGNTGFIADIAFWKSWSLGASDHGIVWTAFNTNINYPPGFIYVLWVMGKIYTLLGNPHNFNDFWRENNFGFLLASKSIAIFSDIAIAVLIYWFFNQKKKLKELGININTKRDMGNGKLETEMGSEKSRSNNSKIQTSNFNISHLTSYLSLPLLLTSLFFLHPVVILDSALWGQVESFGLLFTLVAIVLVLYKKPYLGSFIFIIGTQMKLQNIIFIPLFFIFIWRYFDFKTLVKSVGWAVLSFFVVNLPFVLTGNMTKVLDLLTVNSDYFPLLSLNAHNLWWIVSGGNGMNVNDKIITLGILNAKTLGLILFSSCYLLSVILLYKKPSPKNLFLAISLGIFSFFLWTTESHERYSYPVVVLLLFFYPFLEKSKLKFWFWFLYFLLSCAIFLNMHSGLIANYPENGFDLITFFTRNHLAGIGIANSIFLIIMFFLLLLFVFEEISLWFGLACAGILGTGIIGLNLPYLLGESYSLTKLKPISVKQDFGILQVNKSVNSYTGWKTWNRLGSDYFYYDKGLGTHANSDLVFDIGGKFTRFSTDYGVNTEAGTDASVFFIIKGDNRELYKSKKMGRFDFPEHIAVDITGVKRLELMVNDAEDGINNDHADWLNPVLIK</sequence>
<reference evidence="3 4" key="1">
    <citation type="journal article" date="2016" name="Nat. Commun.">
        <title>Thousands of microbial genomes shed light on interconnected biogeochemical processes in an aquifer system.</title>
        <authorList>
            <person name="Anantharaman K."/>
            <person name="Brown C.T."/>
            <person name="Hug L.A."/>
            <person name="Sharon I."/>
            <person name="Castelle C.J."/>
            <person name="Probst A.J."/>
            <person name="Thomas B.C."/>
            <person name="Singh A."/>
            <person name="Wilkins M.J."/>
            <person name="Karaoz U."/>
            <person name="Brodie E.L."/>
            <person name="Williams K.H."/>
            <person name="Hubbard S.S."/>
            <person name="Banfield J.F."/>
        </authorList>
    </citation>
    <scope>NUCLEOTIDE SEQUENCE [LARGE SCALE GENOMIC DNA]</scope>
</reference>
<evidence type="ECO:0000256" key="1">
    <source>
        <dbReference type="SAM" id="Phobius"/>
    </source>
</evidence>
<feature type="transmembrane region" description="Helical" evidence="1">
    <location>
        <begin position="6"/>
        <end position="30"/>
    </location>
</feature>
<feature type="transmembrane region" description="Helical" evidence="1">
    <location>
        <begin position="370"/>
        <end position="385"/>
    </location>
</feature>
<dbReference type="AlphaFoldDB" id="A0A1F5ZXW2"/>
<dbReference type="InterPro" id="IPR008979">
    <property type="entry name" value="Galactose-bd-like_sf"/>
</dbReference>
<dbReference type="EMBL" id="MFJL01000001">
    <property type="protein sequence ID" value="OGG17203.1"/>
    <property type="molecule type" value="Genomic_DNA"/>
</dbReference>
<evidence type="ECO:0000313" key="4">
    <source>
        <dbReference type="Proteomes" id="UP000176923"/>
    </source>
</evidence>